<name>A0A9N9JMN4_9GLOM</name>
<evidence type="ECO:0000313" key="7">
    <source>
        <dbReference type="EMBL" id="CAG8789051.1"/>
    </source>
</evidence>
<keyword evidence="4 6" id="KW-1133">Transmembrane helix</keyword>
<dbReference type="EMBL" id="CAJVPZ010059433">
    <property type="protein sequence ID" value="CAG8789051.1"/>
    <property type="molecule type" value="Genomic_DNA"/>
</dbReference>
<dbReference type="Proteomes" id="UP000789396">
    <property type="component" value="Unassembled WGS sequence"/>
</dbReference>
<evidence type="ECO:0000256" key="4">
    <source>
        <dbReference type="ARBA" id="ARBA00022989"/>
    </source>
</evidence>
<keyword evidence="8" id="KW-1185">Reference proteome</keyword>
<dbReference type="PANTHER" id="PTHR43791">
    <property type="entry name" value="PERMEASE-RELATED"/>
    <property type="match status" value="1"/>
</dbReference>
<protein>
    <submittedName>
        <fullName evidence="7">6306_t:CDS:1</fullName>
    </submittedName>
</protein>
<dbReference type="GO" id="GO:0022857">
    <property type="term" value="F:transmembrane transporter activity"/>
    <property type="evidence" value="ECO:0007669"/>
    <property type="project" value="TreeGrafter"/>
</dbReference>
<dbReference type="GO" id="GO:0016020">
    <property type="term" value="C:membrane"/>
    <property type="evidence" value="ECO:0007669"/>
    <property type="project" value="UniProtKB-SubCell"/>
</dbReference>
<evidence type="ECO:0000256" key="6">
    <source>
        <dbReference type="SAM" id="Phobius"/>
    </source>
</evidence>
<dbReference type="AlphaFoldDB" id="A0A9N9JMN4"/>
<comment type="caution">
    <text evidence="7">The sequence shown here is derived from an EMBL/GenBank/DDBJ whole genome shotgun (WGS) entry which is preliminary data.</text>
</comment>
<evidence type="ECO:0000256" key="1">
    <source>
        <dbReference type="ARBA" id="ARBA00004141"/>
    </source>
</evidence>
<feature type="transmembrane region" description="Helical" evidence="6">
    <location>
        <begin position="12"/>
        <end position="33"/>
    </location>
</feature>
<reference evidence="7" key="1">
    <citation type="submission" date="2021-06" db="EMBL/GenBank/DDBJ databases">
        <authorList>
            <person name="Kallberg Y."/>
            <person name="Tangrot J."/>
            <person name="Rosling A."/>
        </authorList>
    </citation>
    <scope>NUCLEOTIDE SEQUENCE</scope>
    <source>
        <strain evidence="7">IN212</strain>
    </source>
</reference>
<keyword evidence="5 6" id="KW-0472">Membrane</keyword>
<evidence type="ECO:0000313" key="8">
    <source>
        <dbReference type="Proteomes" id="UP000789396"/>
    </source>
</evidence>
<evidence type="ECO:0000256" key="3">
    <source>
        <dbReference type="ARBA" id="ARBA00022692"/>
    </source>
</evidence>
<evidence type="ECO:0000256" key="5">
    <source>
        <dbReference type="ARBA" id="ARBA00023136"/>
    </source>
</evidence>
<feature type="non-terminal residue" evidence="7">
    <location>
        <position position="103"/>
    </location>
</feature>
<feature type="transmembrane region" description="Helical" evidence="6">
    <location>
        <begin position="39"/>
        <end position="61"/>
    </location>
</feature>
<comment type="subcellular location">
    <subcellularLocation>
        <location evidence="1">Membrane</location>
        <topology evidence="1">Multi-pass membrane protein</topology>
    </subcellularLocation>
</comment>
<sequence>MADNLAGDSKRSVGCAMVIAWGNLGGVVSAQIYKPSDAPAYITGHTVTLSFLVFAVVLSIIQRYYLSRLNKYKLEDPKRFLKGSNVDDATHLGDLHPSFIYSL</sequence>
<gene>
    <name evidence="7" type="ORF">RFULGI_LOCUS16560</name>
</gene>
<proteinExistence type="predicted"/>
<dbReference type="OrthoDB" id="2985014at2759"/>
<keyword evidence="3 6" id="KW-0812">Transmembrane</keyword>
<organism evidence="7 8">
    <name type="scientific">Racocetra fulgida</name>
    <dbReference type="NCBI Taxonomy" id="60492"/>
    <lineage>
        <taxon>Eukaryota</taxon>
        <taxon>Fungi</taxon>
        <taxon>Fungi incertae sedis</taxon>
        <taxon>Mucoromycota</taxon>
        <taxon>Glomeromycotina</taxon>
        <taxon>Glomeromycetes</taxon>
        <taxon>Diversisporales</taxon>
        <taxon>Gigasporaceae</taxon>
        <taxon>Racocetra</taxon>
    </lineage>
</organism>
<accession>A0A9N9JMN4</accession>
<keyword evidence="2" id="KW-0813">Transport</keyword>
<evidence type="ECO:0000256" key="2">
    <source>
        <dbReference type="ARBA" id="ARBA00022448"/>
    </source>
</evidence>
<dbReference type="PANTHER" id="PTHR43791:SF22">
    <property type="entry name" value="TRANSPORTER, PUTATIVE (AFU_ORTHOLOGUE AFUA_6G11320)-RELATED"/>
    <property type="match status" value="1"/>
</dbReference>